<dbReference type="Proteomes" id="UP000255316">
    <property type="component" value="Unassembled WGS sequence"/>
</dbReference>
<evidence type="ECO:0000313" key="4">
    <source>
        <dbReference type="Proteomes" id="UP000054854"/>
    </source>
</evidence>
<evidence type="ECO:0000313" key="3">
    <source>
        <dbReference type="EMBL" id="STX36748.1"/>
    </source>
</evidence>
<dbReference type="STRING" id="28085.Lcin_2728"/>
<sequence>METLKKLWKGELSLVLTFWVFGVVISLILRLLFYYINQNYIWFTIKFGSYPLYFLYGVSLIYSLFIWVAIWRSSNKYKGSQFWAAVAKLMVILGALHTFVDYKTGILSRLLSQENNLRQQLRDEVNNLNKGLPTKLDENTELYKITLDKNSISYYFRLVNLNTNQSSYLKNTLNNANKTATTNIINSVCNNNDITKLFEQDIDLYYHYENEGIEIFNIHITKNDCP</sequence>
<evidence type="ECO:0000256" key="1">
    <source>
        <dbReference type="SAM" id="Phobius"/>
    </source>
</evidence>
<name>A0A378IND9_9GAMM</name>
<evidence type="ECO:0000313" key="5">
    <source>
        <dbReference type="Proteomes" id="UP000255316"/>
    </source>
</evidence>
<organism evidence="3 5">
    <name type="scientific">Legionella cincinnatiensis</name>
    <dbReference type="NCBI Taxonomy" id="28085"/>
    <lineage>
        <taxon>Bacteria</taxon>
        <taxon>Pseudomonadati</taxon>
        <taxon>Pseudomonadota</taxon>
        <taxon>Gammaproteobacteria</taxon>
        <taxon>Legionellales</taxon>
        <taxon>Legionellaceae</taxon>
        <taxon>Legionella</taxon>
    </lineage>
</organism>
<feature type="transmembrane region" description="Helical" evidence="1">
    <location>
        <begin position="53"/>
        <end position="70"/>
    </location>
</feature>
<evidence type="ECO:0000313" key="2">
    <source>
        <dbReference type="EMBL" id="KTC83356.1"/>
    </source>
</evidence>
<dbReference type="OrthoDB" id="5639086at2"/>
<protein>
    <submittedName>
        <fullName evidence="3">Uncharacterized protein</fullName>
    </submittedName>
</protein>
<keyword evidence="1" id="KW-0812">Transmembrane</keyword>
<proteinExistence type="predicted"/>
<gene>
    <name evidence="2" type="ORF">Lcin_2728</name>
    <name evidence="3" type="ORF">NCTC12438_03385</name>
</gene>
<reference evidence="2 4" key="1">
    <citation type="submission" date="2015-11" db="EMBL/GenBank/DDBJ databases">
        <title>Genomic analysis of 38 Legionella species identifies large and diverse effector repertoires.</title>
        <authorList>
            <person name="Burstein D."/>
            <person name="Amaro F."/>
            <person name="Zusman T."/>
            <person name="Lifshitz Z."/>
            <person name="Cohen O."/>
            <person name="Gilbert J.A."/>
            <person name="Pupko T."/>
            <person name="Shuman H.A."/>
            <person name="Segal G."/>
        </authorList>
    </citation>
    <scope>NUCLEOTIDE SEQUENCE [LARGE SCALE GENOMIC DNA]</scope>
    <source>
        <strain evidence="2 4">CDC#72-OH-14</strain>
    </source>
</reference>
<dbReference type="EMBL" id="UGNX01000001">
    <property type="protein sequence ID" value="STX36748.1"/>
    <property type="molecule type" value="Genomic_DNA"/>
</dbReference>
<feature type="transmembrane region" description="Helical" evidence="1">
    <location>
        <begin position="12"/>
        <end position="33"/>
    </location>
</feature>
<dbReference type="Proteomes" id="UP000054854">
    <property type="component" value="Unassembled WGS sequence"/>
</dbReference>
<dbReference type="EMBL" id="LNXX01000043">
    <property type="protein sequence ID" value="KTC83356.1"/>
    <property type="molecule type" value="Genomic_DNA"/>
</dbReference>
<dbReference type="Gene3D" id="3.30.300.250">
    <property type="match status" value="1"/>
</dbReference>
<feature type="transmembrane region" description="Helical" evidence="1">
    <location>
        <begin position="82"/>
        <end position="100"/>
    </location>
</feature>
<keyword evidence="1" id="KW-0472">Membrane</keyword>
<keyword evidence="1" id="KW-1133">Transmembrane helix</keyword>
<dbReference type="RefSeq" id="WP_058465840.1">
    <property type="nucleotide sequence ID" value="NZ_CAAAHQ010000065.1"/>
</dbReference>
<accession>A0A378IND9</accession>
<keyword evidence="4" id="KW-1185">Reference proteome</keyword>
<dbReference type="AlphaFoldDB" id="A0A378IND9"/>
<reference evidence="3 5" key="2">
    <citation type="submission" date="2018-06" db="EMBL/GenBank/DDBJ databases">
        <authorList>
            <consortium name="Pathogen Informatics"/>
            <person name="Doyle S."/>
        </authorList>
    </citation>
    <scope>NUCLEOTIDE SEQUENCE [LARGE SCALE GENOMIC DNA]</scope>
    <source>
        <strain evidence="3 5">NCTC12438</strain>
    </source>
</reference>